<feature type="compositionally biased region" description="Basic and acidic residues" evidence="1">
    <location>
        <begin position="151"/>
        <end position="165"/>
    </location>
</feature>
<feature type="region of interest" description="Disordered" evidence="1">
    <location>
        <begin position="123"/>
        <end position="172"/>
    </location>
</feature>
<evidence type="ECO:0000313" key="2">
    <source>
        <dbReference type="EMBL" id="CAD7261028.1"/>
    </source>
</evidence>
<dbReference type="AlphaFoldDB" id="A0A7R9AUU6"/>
<accession>A0A7R9AUU6</accession>
<sequence length="247" mass="27462">MRGENARDMSYINHCTYVYDADDDDEEDHLRDLAHKRDPTPGLFIHKNLAHIPNVEGYENFIASQNNRSGVSSEMIRDVPTPTPPLTWRHCPLSRVLPYVVETGIGNGKVEIEEVNPRLRGGRVENRLGKTTPSSPDRDSNLDLPVLSSRAQHDKRVSQLRHREPSAPGPDQMGELIKHVNTTEPVPVSCLVWVAGDDGGLVSKFSQVSRDQSICDLGPSTEMSQAELRRRAISLLASGMLVTHRSS</sequence>
<name>A0A7R9AUU6_TIMSH</name>
<reference evidence="2" key="1">
    <citation type="submission" date="2020-11" db="EMBL/GenBank/DDBJ databases">
        <authorList>
            <person name="Tran Van P."/>
        </authorList>
    </citation>
    <scope>NUCLEOTIDE SEQUENCE</scope>
</reference>
<organism evidence="2">
    <name type="scientific">Timema shepardi</name>
    <name type="common">Walking stick</name>
    <dbReference type="NCBI Taxonomy" id="629360"/>
    <lineage>
        <taxon>Eukaryota</taxon>
        <taxon>Metazoa</taxon>
        <taxon>Ecdysozoa</taxon>
        <taxon>Arthropoda</taxon>
        <taxon>Hexapoda</taxon>
        <taxon>Insecta</taxon>
        <taxon>Pterygota</taxon>
        <taxon>Neoptera</taxon>
        <taxon>Polyneoptera</taxon>
        <taxon>Phasmatodea</taxon>
        <taxon>Timematodea</taxon>
        <taxon>Timematoidea</taxon>
        <taxon>Timematidae</taxon>
        <taxon>Timema</taxon>
    </lineage>
</organism>
<gene>
    <name evidence="2" type="ORF">TSIB3V08_LOCUS5178</name>
</gene>
<proteinExistence type="predicted"/>
<protein>
    <submittedName>
        <fullName evidence="2">Uncharacterized protein</fullName>
    </submittedName>
</protein>
<dbReference type="EMBL" id="OC001963">
    <property type="protein sequence ID" value="CAD7261028.1"/>
    <property type="molecule type" value="Genomic_DNA"/>
</dbReference>
<evidence type="ECO:0000256" key="1">
    <source>
        <dbReference type="SAM" id="MobiDB-lite"/>
    </source>
</evidence>